<dbReference type="GO" id="GO:0043130">
    <property type="term" value="F:ubiquitin binding"/>
    <property type="evidence" value="ECO:0007669"/>
    <property type="project" value="InterPro"/>
</dbReference>
<evidence type="ECO:0000259" key="2">
    <source>
        <dbReference type="PROSITE" id="PS51140"/>
    </source>
</evidence>
<dbReference type="InterPro" id="IPR009060">
    <property type="entry name" value="UBA-like_sf"/>
</dbReference>
<sequence length="418" mass="46024">MAEEDKSNTNKITPGPYSPKPESPTTARPLDFDDEPQESGITTVSAAVAQQHATDVAPQKPPRPLSPQQQSETTLKEAFPTIEVSIIKAVLVASNWDVERAFHALLGMTDPSAAEQDVPPPKPPRPSATQRQLEADELYARQLAEHYNRRGPQSRLEGGHPYDRPRRDSELSEDREYSFFEGIIIHVIGISSWLLMVVDDLPVIRENIRKGFLETQTKVNSWVQNLKKRLDGEDQDSAPSSQRYRNESDAQTRRSGELGRRSGDRERYDADPQVLSDDFSALEMRDTEAPPPRPPRPLANPSLYQASSPSPDRRKVSFQEGPPTEIGGSLYDASEPSRHSPAGGKPSKWQPLSTVEPSPVGDHDPFSLGDSEDEKDTKPKDQTPADGGDRIKTATAEAIAGELPSASKANQKADGEKS</sequence>
<feature type="compositionally biased region" description="Basic and acidic residues" evidence="1">
    <location>
        <begin position="157"/>
        <end position="169"/>
    </location>
</feature>
<dbReference type="FunFam" id="1.10.8.10:FF:000064">
    <property type="entry name" value="Similar to CUE domain-containing protein"/>
    <property type="match status" value="1"/>
</dbReference>
<proteinExistence type="predicted"/>
<organism evidence="3">
    <name type="scientific">Aspergillus arachidicola</name>
    <dbReference type="NCBI Taxonomy" id="656916"/>
    <lineage>
        <taxon>Eukaryota</taxon>
        <taxon>Fungi</taxon>
        <taxon>Dikarya</taxon>
        <taxon>Ascomycota</taxon>
        <taxon>Pezizomycotina</taxon>
        <taxon>Eurotiomycetes</taxon>
        <taxon>Eurotiomycetidae</taxon>
        <taxon>Eurotiales</taxon>
        <taxon>Aspergillaceae</taxon>
        <taxon>Aspergillus</taxon>
        <taxon>Aspergillus subgen. Circumdati</taxon>
    </lineage>
</organism>
<feature type="domain" description="CUE" evidence="2">
    <location>
        <begin position="68"/>
        <end position="110"/>
    </location>
</feature>
<feature type="region of interest" description="Disordered" evidence="1">
    <location>
        <begin position="146"/>
        <end position="169"/>
    </location>
</feature>
<dbReference type="GO" id="GO:0005737">
    <property type="term" value="C:cytoplasm"/>
    <property type="evidence" value="ECO:0007669"/>
    <property type="project" value="TreeGrafter"/>
</dbReference>
<dbReference type="InterPro" id="IPR041807">
    <property type="entry name" value="Cue5/Don1_CUE"/>
</dbReference>
<feature type="compositionally biased region" description="Basic and acidic residues" evidence="1">
    <location>
        <begin position="375"/>
        <end position="392"/>
    </location>
</feature>
<dbReference type="PROSITE" id="PS51140">
    <property type="entry name" value="CUE"/>
    <property type="match status" value="1"/>
</dbReference>
<name>A0A5N6XRZ8_9EURO</name>
<dbReference type="EMBL" id="ML737229">
    <property type="protein sequence ID" value="KAE8335136.1"/>
    <property type="molecule type" value="Genomic_DNA"/>
</dbReference>
<feature type="region of interest" description="Disordered" evidence="1">
    <location>
        <begin position="230"/>
        <end position="418"/>
    </location>
</feature>
<dbReference type="GO" id="GO:0006511">
    <property type="term" value="P:ubiquitin-dependent protein catabolic process"/>
    <property type="evidence" value="ECO:0007669"/>
    <property type="project" value="TreeGrafter"/>
</dbReference>
<dbReference type="CDD" id="cd14372">
    <property type="entry name" value="CUE_Cue5p_like"/>
    <property type="match status" value="1"/>
</dbReference>
<dbReference type="InterPro" id="IPR003892">
    <property type="entry name" value="CUE"/>
</dbReference>
<feature type="compositionally biased region" description="Pro residues" evidence="1">
    <location>
        <begin position="289"/>
        <end position="298"/>
    </location>
</feature>
<evidence type="ECO:0000256" key="1">
    <source>
        <dbReference type="SAM" id="MobiDB-lite"/>
    </source>
</evidence>
<dbReference type="SUPFAM" id="SSF46934">
    <property type="entry name" value="UBA-like"/>
    <property type="match status" value="1"/>
</dbReference>
<dbReference type="AlphaFoldDB" id="A0A5N6XRZ8"/>
<reference evidence="3" key="1">
    <citation type="submission" date="2019-04" db="EMBL/GenBank/DDBJ databases">
        <title>Friends and foes A comparative genomics study of 23 Aspergillus species from section Flavi.</title>
        <authorList>
            <consortium name="DOE Joint Genome Institute"/>
            <person name="Kjaerbolling I."/>
            <person name="Vesth T."/>
            <person name="Frisvad J.C."/>
            <person name="Nybo J.L."/>
            <person name="Theobald S."/>
            <person name="Kildgaard S."/>
            <person name="Isbrandt T."/>
            <person name="Kuo A."/>
            <person name="Sato A."/>
            <person name="Lyhne E.K."/>
            <person name="Kogle M.E."/>
            <person name="Wiebenga A."/>
            <person name="Kun R.S."/>
            <person name="Lubbers R.J."/>
            <person name="Makela M.R."/>
            <person name="Barry K."/>
            <person name="Chovatia M."/>
            <person name="Clum A."/>
            <person name="Daum C."/>
            <person name="Haridas S."/>
            <person name="He G."/>
            <person name="LaButti K."/>
            <person name="Lipzen A."/>
            <person name="Mondo S."/>
            <person name="Riley R."/>
            <person name="Salamov A."/>
            <person name="Simmons B.A."/>
            <person name="Magnuson J.K."/>
            <person name="Henrissat B."/>
            <person name="Mortensen U.H."/>
            <person name="Larsen T.O."/>
            <person name="Devries R.P."/>
            <person name="Grigoriev I.V."/>
            <person name="Machida M."/>
            <person name="Baker S.E."/>
            <person name="Andersen M.R."/>
        </authorList>
    </citation>
    <scope>NUCLEOTIDE SEQUENCE</scope>
    <source>
        <strain evidence="3">CBS 117612</strain>
    </source>
</reference>
<feature type="region of interest" description="Disordered" evidence="1">
    <location>
        <begin position="1"/>
        <end position="73"/>
    </location>
</feature>
<gene>
    <name evidence="3" type="ORF">BDV24DRAFT_12419</name>
</gene>
<dbReference type="Proteomes" id="UP000325558">
    <property type="component" value="Unassembled WGS sequence"/>
</dbReference>
<accession>A0A5N6XRZ8</accession>
<dbReference type="GO" id="GO:0031624">
    <property type="term" value="F:ubiquitin conjugating enzyme binding"/>
    <property type="evidence" value="ECO:0007669"/>
    <property type="project" value="TreeGrafter"/>
</dbReference>
<dbReference type="OrthoDB" id="9942608at2759"/>
<evidence type="ECO:0000313" key="3">
    <source>
        <dbReference type="EMBL" id="KAE8335136.1"/>
    </source>
</evidence>
<dbReference type="Gene3D" id="1.10.8.10">
    <property type="entry name" value="DNA helicase RuvA subunit, C-terminal domain"/>
    <property type="match status" value="1"/>
</dbReference>
<dbReference type="PANTHER" id="PTHR16461:SF5">
    <property type="entry name" value="TOLL-INTERACTING PROTEIN"/>
    <property type="match status" value="1"/>
</dbReference>
<dbReference type="SMART" id="SM00546">
    <property type="entry name" value="CUE"/>
    <property type="match status" value="1"/>
</dbReference>
<dbReference type="Pfam" id="PF02845">
    <property type="entry name" value="CUE"/>
    <property type="match status" value="1"/>
</dbReference>
<feature type="region of interest" description="Disordered" evidence="1">
    <location>
        <begin position="111"/>
        <end position="131"/>
    </location>
</feature>
<protein>
    <recommendedName>
        <fullName evidence="2">CUE domain-containing protein</fullName>
    </recommendedName>
</protein>
<dbReference type="PANTHER" id="PTHR16461">
    <property type="entry name" value="TOLL-INTERACTING PROTEIN"/>
    <property type="match status" value="1"/>
</dbReference>
<feature type="compositionally biased region" description="Basic and acidic residues" evidence="1">
    <location>
        <begin position="244"/>
        <end position="270"/>
    </location>
</feature>